<dbReference type="Pfam" id="PF10035">
    <property type="entry name" value="DUF2179"/>
    <property type="match status" value="1"/>
</dbReference>
<dbReference type="Pfam" id="PF18955">
    <property type="entry name" value="DUF5698"/>
    <property type="match status" value="1"/>
</dbReference>
<feature type="region of interest" description="Disordered" evidence="7">
    <location>
        <begin position="201"/>
        <end position="220"/>
    </location>
</feature>
<feature type="compositionally biased region" description="Acidic residues" evidence="7">
    <location>
        <begin position="201"/>
        <end position="211"/>
    </location>
</feature>
<feature type="transmembrane region" description="Helical" evidence="6">
    <location>
        <begin position="41"/>
        <end position="61"/>
    </location>
</feature>
<dbReference type="HAMAP" id="MF_01515">
    <property type="entry name" value="UPF0316"/>
    <property type="match status" value="1"/>
</dbReference>
<evidence type="ECO:0000259" key="9">
    <source>
        <dbReference type="Pfam" id="PF18955"/>
    </source>
</evidence>
<accession>A0A1M7J8N3</accession>
<dbReference type="PANTHER" id="PTHR40060">
    <property type="entry name" value="UPF0316 PROTEIN YEBE"/>
    <property type="match status" value="1"/>
</dbReference>
<evidence type="ECO:0000256" key="3">
    <source>
        <dbReference type="ARBA" id="ARBA00022692"/>
    </source>
</evidence>
<dbReference type="InterPro" id="IPR019264">
    <property type="entry name" value="DUF2179"/>
</dbReference>
<proteinExistence type="inferred from homology"/>
<evidence type="ECO:0000259" key="8">
    <source>
        <dbReference type="Pfam" id="PF10035"/>
    </source>
</evidence>
<evidence type="ECO:0000256" key="2">
    <source>
        <dbReference type="ARBA" id="ARBA00022475"/>
    </source>
</evidence>
<dbReference type="STRING" id="1123231.SAMN02745189_02254"/>
<comment type="subcellular location">
    <subcellularLocation>
        <location evidence="1 6">Cell membrane</location>
        <topology evidence="1 6">Multi-pass membrane protein</topology>
    </subcellularLocation>
</comment>
<name>A0A1M7J8N3_9BACL</name>
<evidence type="ECO:0000256" key="5">
    <source>
        <dbReference type="ARBA" id="ARBA00023136"/>
    </source>
</evidence>
<evidence type="ECO:0000256" key="4">
    <source>
        <dbReference type="ARBA" id="ARBA00022989"/>
    </source>
</evidence>
<organism evidence="10 11">
    <name type="scientific">Lacicoccus alkaliphilus DSM 16010</name>
    <dbReference type="NCBI Taxonomy" id="1123231"/>
    <lineage>
        <taxon>Bacteria</taxon>
        <taxon>Bacillati</taxon>
        <taxon>Bacillota</taxon>
        <taxon>Bacilli</taxon>
        <taxon>Bacillales</taxon>
        <taxon>Salinicoccaceae</taxon>
        <taxon>Lacicoccus</taxon>
    </lineage>
</organism>
<sequence>MLEMISESALLMVIVIFVINIFYVSFLTLRTVALTKGYRYLAAFVSILETFVYVIGLGLVLDNLDQPVNVIAYALGFGVGILTGLYIEEKLALGYMVVNVTSSQNDKDLPDHLRTLGYGVTHGTQYGRDGARTTMQILTPRRYQRKLIETIKELDERAFIIAYEPKTIHGGFWTKKVSSRKVANYEPEHVEEILEEIYEEEAAEANDETNEKEEVQSRKE</sequence>
<dbReference type="AlphaFoldDB" id="A0A1M7J8N3"/>
<keyword evidence="4 6" id="KW-1133">Transmembrane helix</keyword>
<keyword evidence="3 6" id="KW-0812">Transmembrane</keyword>
<dbReference type="InterPro" id="IPR022930">
    <property type="entry name" value="UPF0316"/>
</dbReference>
<dbReference type="InterPro" id="IPR044035">
    <property type="entry name" value="DUF5698"/>
</dbReference>
<protein>
    <recommendedName>
        <fullName evidence="6">UPF0316 protein SAMN02745189_02254</fullName>
    </recommendedName>
</protein>
<evidence type="ECO:0000256" key="1">
    <source>
        <dbReference type="ARBA" id="ARBA00004651"/>
    </source>
</evidence>
<dbReference type="GO" id="GO:0005886">
    <property type="term" value="C:plasma membrane"/>
    <property type="evidence" value="ECO:0007669"/>
    <property type="project" value="UniProtKB-SubCell"/>
</dbReference>
<dbReference type="NCBIfam" id="NF003194">
    <property type="entry name" value="PRK04164.1-5"/>
    <property type="match status" value="1"/>
</dbReference>
<dbReference type="CDD" id="cd16381">
    <property type="entry name" value="YitT_C_like_1"/>
    <property type="match status" value="1"/>
</dbReference>
<reference evidence="10 11" key="1">
    <citation type="submission" date="2016-11" db="EMBL/GenBank/DDBJ databases">
        <authorList>
            <person name="Jaros S."/>
            <person name="Januszkiewicz K."/>
            <person name="Wedrychowicz H."/>
        </authorList>
    </citation>
    <scope>NUCLEOTIDE SEQUENCE [LARGE SCALE GENOMIC DNA]</scope>
    <source>
        <strain evidence="10 11">DSM 16010</strain>
    </source>
</reference>
<evidence type="ECO:0000256" key="6">
    <source>
        <dbReference type="HAMAP-Rule" id="MF_01515"/>
    </source>
</evidence>
<dbReference type="EMBL" id="FRCF01000012">
    <property type="protein sequence ID" value="SHM49365.1"/>
    <property type="molecule type" value="Genomic_DNA"/>
</dbReference>
<feature type="transmembrane region" description="Helical" evidence="6">
    <location>
        <begin position="6"/>
        <end position="29"/>
    </location>
</feature>
<gene>
    <name evidence="10" type="ORF">SAMN02745189_02254</name>
</gene>
<keyword evidence="5 6" id="KW-0472">Membrane</keyword>
<evidence type="ECO:0000313" key="10">
    <source>
        <dbReference type="EMBL" id="SHM49365.1"/>
    </source>
</evidence>
<evidence type="ECO:0000256" key="7">
    <source>
        <dbReference type="SAM" id="MobiDB-lite"/>
    </source>
</evidence>
<dbReference type="OrthoDB" id="48231at2"/>
<evidence type="ECO:0000313" key="11">
    <source>
        <dbReference type="Proteomes" id="UP000184206"/>
    </source>
</evidence>
<keyword evidence="11" id="KW-1185">Reference proteome</keyword>
<feature type="transmembrane region" description="Helical" evidence="6">
    <location>
        <begin position="67"/>
        <end position="87"/>
    </location>
</feature>
<feature type="domain" description="DUF2179" evidence="8">
    <location>
        <begin position="118"/>
        <end position="170"/>
    </location>
</feature>
<comment type="similarity">
    <text evidence="6">Belongs to the UPF0316 family.</text>
</comment>
<dbReference type="RefSeq" id="WP_072710674.1">
    <property type="nucleotide sequence ID" value="NZ_FRCF01000012.1"/>
</dbReference>
<dbReference type="Proteomes" id="UP000184206">
    <property type="component" value="Unassembled WGS sequence"/>
</dbReference>
<feature type="domain" description="DUF5698" evidence="9">
    <location>
        <begin position="28"/>
        <end position="84"/>
    </location>
</feature>
<dbReference type="PANTHER" id="PTHR40060:SF1">
    <property type="entry name" value="UPF0316 PROTEIN YEBE"/>
    <property type="match status" value="1"/>
</dbReference>
<keyword evidence="2 6" id="KW-1003">Cell membrane</keyword>